<dbReference type="EMBL" id="GBRH01159187">
    <property type="protein sequence ID" value="JAE38709.1"/>
    <property type="molecule type" value="Transcribed_RNA"/>
</dbReference>
<reference evidence="1" key="1">
    <citation type="submission" date="2014-09" db="EMBL/GenBank/DDBJ databases">
        <authorList>
            <person name="Magalhaes I.L.F."/>
            <person name="Oliveira U."/>
            <person name="Santos F.R."/>
            <person name="Vidigal T.H.D.A."/>
            <person name="Brescovit A.D."/>
            <person name="Santos A.J."/>
        </authorList>
    </citation>
    <scope>NUCLEOTIDE SEQUENCE</scope>
    <source>
        <tissue evidence="1">Shoot tissue taken approximately 20 cm above the soil surface</tissue>
    </source>
</reference>
<organism evidence="1">
    <name type="scientific">Arundo donax</name>
    <name type="common">Giant reed</name>
    <name type="synonym">Donax arundinaceus</name>
    <dbReference type="NCBI Taxonomy" id="35708"/>
    <lineage>
        <taxon>Eukaryota</taxon>
        <taxon>Viridiplantae</taxon>
        <taxon>Streptophyta</taxon>
        <taxon>Embryophyta</taxon>
        <taxon>Tracheophyta</taxon>
        <taxon>Spermatophyta</taxon>
        <taxon>Magnoliopsida</taxon>
        <taxon>Liliopsida</taxon>
        <taxon>Poales</taxon>
        <taxon>Poaceae</taxon>
        <taxon>PACMAD clade</taxon>
        <taxon>Arundinoideae</taxon>
        <taxon>Arundineae</taxon>
        <taxon>Arundo</taxon>
    </lineage>
</organism>
<sequence>MRELHLLHSMLCLEPRKSPVPPN</sequence>
<proteinExistence type="predicted"/>
<evidence type="ECO:0000313" key="1">
    <source>
        <dbReference type="EMBL" id="JAE38709.1"/>
    </source>
</evidence>
<dbReference type="AlphaFoldDB" id="A0A0A9HSB6"/>
<accession>A0A0A9HSB6</accession>
<name>A0A0A9HSB6_ARUDO</name>
<reference evidence="1" key="2">
    <citation type="journal article" date="2015" name="Data Brief">
        <title>Shoot transcriptome of the giant reed, Arundo donax.</title>
        <authorList>
            <person name="Barrero R.A."/>
            <person name="Guerrero F.D."/>
            <person name="Moolhuijzen P."/>
            <person name="Goolsby J.A."/>
            <person name="Tidwell J."/>
            <person name="Bellgard S.E."/>
            <person name="Bellgard M.I."/>
        </authorList>
    </citation>
    <scope>NUCLEOTIDE SEQUENCE</scope>
    <source>
        <tissue evidence="1">Shoot tissue taken approximately 20 cm above the soil surface</tissue>
    </source>
</reference>
<protein>
    <submittedName>
        <fullName evidence="1">Uncharacterized protein</fullName>
    </submittedName>
</protein>